<evidence type="ECO:0000313" key="6">
    <source>
        <dbReference type="Proteomes" id="UP001054889"/>
    </source>
</evidence>
<dbReference type="Pfam" id="PF12371">
    <property type="entry name" value="TMEM131_like_N"/>
    <property type="match status" value="1"/>
</dbReference>
<feature type="compositionally biased region" description="Low complexity" evidence="1">
    <location>
        <begin position="769"/>
        <end position="795"/>
    </location>
</feature>
<feature type="compositionally biased region" description="Basic and acidic residues" evidence="1">
    <location>
        <begin position="705"/>
        <end position="714"/>
    </location>
</feature>
<feature type="compositionally biased region" description="Basic residues" evidence="1">
    <location>
        <begin position="17"/>
        <end position="27"/>
    </location>
</feature>
<comment type="caution">
    <text evidence="5">The sequence shown here is derived from an EMBL/GenBank/DDBJ whole genome shotgun (WGS) entry which is preliminary data.</text>
</comment>
<keyword evidence="2" id="KW-0472">Membrane</keyword>
<feature type="domain" description="DUF7579" evidence="4">
    <location>
        <begin position="492"/>
        <end position="604"/>
    </location>
</feature>
<dbReference type="PANTHER" id="PTHR22050:SF0">
    <property type="entry name" value="TRANSMEMBRANE PROTEIN 131 HOMOLOG"/>
    <property type="match status" value="1"/>
</dbReference>
<accession>A0AAV5F4C9</accession>
<feature type="compositionally biased region" description="Basic and acidic residues" evidence="1">
    <location>
        <begin position="807"/>
        <end position="819"/>
    </location>
</feature>
<evidence type="ECO:0000259" key="4">
    <source>
        <dbReference type="Pfam" id="PF24474"/>
    </source>
</evidence>
<feature type="compositionally biased region" description="Polar residues" evidence="1">
    <location>
        <begin position="824"/>
        <end position="863"/>
    </location>
</feature>
<protein>
    <recommendedName>
        <fullName evidence="7">Transmembrane protein 131-like N-terminal domain-containing protein</fullName>
    </recommendedName>
</protein>
<sequence>MVTTVKSGLPNVSAMSSRRHRRQRHRPPPAVTSVSFRLPRSISSSVRSTLPGRRSPVPVLDSFVMFWVSCRGALVALCCLFLVLVLALSVSVAAEDSAEDSDGDGGCGCLGFRDSCADLTSFCFSPSVARTLLASEDGNEGADLGGSRDWGPSSRPLSFPMSDGSVVTCSSVDTMIIRVRDGLVPEGDGGVMHNVAACHAPLVPDNWMRESTGVPLELDGTAAAVNPIAVHSSLNMNVAISPPVLDWGSSDLYAASTATLTVANLNNDSTLRLFEPFSTDPQFYVYGYEDLELQPGDNASITFVFLPKLLGFSSAHLVLQTNFGGFIIQAKGMAVSSPYQILPLTGIDVVVGDRLERNLSIYNPYNDTLYVEEVAVWMSSLESTGQSSHIVCQLGHSAGALEISSLNSNWYTAKSAESGRPMIYVRPSEQWEVLPSKSNSVVELKLQALSEGKMFGAISLKLRNCTAATMHTFVIPIELEVHKRTYYDSSGLVAVTFERTSSCGASGSIFSLYLQNDASNLLRVVGVTENSQNGAMIFQVKYLNGLILFPGTVTHIALVSHIYSVPDPDDISFNSCNLVVETNSTLGSSIIIPCEDLLHASLAYTSNAVVAESDRLFTGPLYEEAPANAKMRNLGSMLQVKGLHSVKKVLYQIHSLEVVGSILRSCNPACSDLCPHSNKKSRSIKEHKRTEEVPTEKYSSTVLDSTKRPDDRNNPGEQVNTISTVSVSPANPMEDKAPREAPQTSDNLTIRISRDKGKRRRRKVGGAGLAAKFEVSSSHSGNSTPSSPLSPSSTPKQGWSSSGAPSELKHENKLDREFDVEATAASTGTNRGKKSWSQTAKEQPRPSSATPRNTSPPDTVLTSGWRSPLLAISSPIAPHARAPGSNLMKDKVLKGDEGATPKKEFTYDIWGHNFSGHLLGKAREVAPYNMFDASEGGSCSFFAKEPQALMMKPSSAPHVSRGRGTPPSDVSSGYGIK</sequence>
<evidence type="ECO:0000256" key="2">
    <source>
        <dbReference type="SAM" id="Phobius"/>
    </source>
</evidence>
<keyword evidence="2" id="KW-1133">Transmembrane helix</keyword>
<evidence type="ECO:0008006" key="7">
    <source>
        <dbReference type="Google" id="ProtNLM"/>
    </source>
</evidence>
<dbReference type="InterPro" id="IPR022113">
    <property type="entry name" value="TMEM131L_N"/>
</dbReference>
<keyword evidence="2" id="KW-0812">Transmembrane</keyword>
<feature type="compositionally biased region" description="Polar residues" evidence="1">
    <location>
        <begin position="715"/>
        <end position="729"/>
    </location>
</feature>
<gene>
    <name evidence="5" type="primary">gb18819</name>
    <name evidence="5" type="ORF">PR202_gb18819</name>
</gene>
<evidence type="ECO:0000256" key="1">
    <source>
        <dbReference type="SAM" id="MobiDB-lite"/>
    </source>
</evidence>
<dbReference type="PANTHER" id="PTHR22050">
    <property type="entry name" value="RW1 PROTEIN HOMOLOG"/>
    <property type="match status" value="1"/>
</dbReference>
<feature type="region of interest" description="Disordered" evidence="1">
    <location>
        <begin position="1"/>
        <end position="32"/>
    </location>
</feature>
<dbReference type="Proteomes" id="UP001054889">
    <property type="component" value="Unassembled WGS sequence"/>
</dbReference>
<dbReference type="AlphaFoldDB" id="A0AAV5F4C9"/>
<feature type="region of interest" description="Disordered" evidence="1">
    <location>
        <begin position="952"/>
        <end position="977"/>
    </location>
</feature>
<reference evidence="5" key="2">
    <citation type="submission" date="2021-12" db="EMBL/GenBank/DDBJ databases">
        <title>Resequencing data analysis of finger millet.</title>
        <authorList>
            <person name="Hatakeyama M."/>
            <person name="Aluri S."/>
            <person name="Balachadran M.T."/>
            <person name="Sivarajan S.R."/>
            <person name="Poveda L."/>
            <person name="Shimizu-Inatsugi R."/>
            <person name="Schlapbach R."/>
            <person name="Sreeman S.M."/>
            <person name="Shimizu K.K."/>
        </authorList>
    </citation>
    <scope>NUCLEOTIDE SEQUENCE</scope>
</reference>
<proteinExistence type="predicted"/>
<feature type="transmembrane region" description="Helical" evidence="2">
    <location>
        <begin position="63"/>
        <end position="88"/>
    </location>
</feature>
<dbReference type="EMBL" id="BQKI01000082">
    <property type="protein sequence ID" value="GJN30508.1"/>
    <property type="molecule type" value="Genomic_DNA"/>
</dbReference>
<dbReference type="InterPro" id="IPR039877">
    <property type="entry name" value="TMEM131-like"/>
</dbReference>
<name>A0AAV5F4C9_ELECO</name>
<keyword evidence="6" id="KW-1185">Reference proteome</keyword>
<feature type="region of interest" description="Disordered" evidence="1">
    <location>
        <begin position="676"/>
        <end position="863"/>
    </location>
</feature>
<feature type="domain" description="Transmembrane protein 131-like N-terminal" evidence="3">
    <location>
        <begin position="238"/>
        <end position="321"/>
    </location>
</feature>
<dbReference type="GO" id="GO:0016020">
    <property type="term" value="C:membrane"/>
    <property type="evidence" value="ECO:0007669"/>
    <property type="project" value="TreeGrafter"/>
</dbReference>
<evidence type="ECO:0000313" key="5">
    <source>
        <dbReference type="EMBL" id="GJN30508.1"/>
    </source>
</evidence>
<reference evidence="5" key="1">
    <citation type="journal article" date="2018" name="DNA Res.">
        <title>Multiple hybrid de novo genome assembly of finger millet, an orphan allotetraploid crop.</title>
        <authorList>
            <person name="Hatakeyama M."/>
            <person name="Aluri S."/>
            <person name="Balachadran M.T."/>
            <person name="Sivarajan S.R."/>
            <person name="Patrignani A."/>
            <person name="Gruter S."/>
            <person name="Poveda L."/>
            <person name="Shimizu-Inatsugi R."/>
            <person name="Baeten J."/>
            <person name="Francoijs K.J."/>
            <person name="Nataraja K.N."/>
            <person name="Reddy Y.A.N."/>
            <person name="Phadnis S."/>
            <person name="Ravikumar R.L."/>
            <person name="Schlapbach R."/>
            <person name="Sreeman S.M."/>
            <person name="Shimizu K.K."/>
        </authorList>
    </citation>
    <scope>NUCLEOTIDE SEQUENCE</scope>
</reference>
<feature type="compositionally biased region" description="Basic residues" evidence="1">
    <location>
        <begin position="677"/>
        <end position="687"/>
    </location>
</feature>
<organism evidence="5 6">
    <name type="scientific">Eleusine coracana subsp. coracana</name>
    <dbReference type="NCBI Taxonomy" id="191504"/>
    <lineage>
        <taxon>Eukaryota</taxon>
        <taxon>Viridiplantae</taxon>
        <taxon>Streptophyta</taxon>
        <taxon>Embryophyta</taxon>
        <taxon>Tracheophyta</taxon>
        <taxon>Spermatophyta</taxon>
        <taxon>Magnoliopsida</taxon>
        <taxon>Liliopsida</taxon>
        <taxon>Poales</taxon>
        <taxon>Poaceae</taxon>
        <taxon>PACMAD clade</taxon>
        <taxon>Chloridoideae</taxon>
        <taxon>Cynodonteae</taxon>
        <taxon>Eleusininae</taxon>
        <taxon>Eleusine</taxon>
    </lineage>
</organism>
<dbReference type="InterPro" id="IPR056001">
    <property type="entry name" value="DUF7579"/>
</dbReference>
<evidence type="ECO:0000259" key="3">
    <source>
        <dbReference type="Pfam" id="PF12371"/>
    </source>
</evidence>
<dbReference type="Pfam" id="PF24474">
    <property type="entry name" value="DUF7579"/>
    <property type="match status" value="1"/>
</dbReference>